<dbReference type="InterPro" id="IPR036188">
    <property type="entry name" value="FAD/NAD-bd_sf"/>
</dbReference>
<reference evidence="2 3" key="1">
    <citation type="submission" date="2019-11" db="EMBL/GenBank/DDBJ databases">
        <title>Bacillus lacus genome.</title>
        <authorList>
            <person name="Allen C.J."/>
            <person name="Newman J.D."/>
        </authorList>
    </citation>
    <scope>NUCLEOTIDE SEQUENCE [LARGE SCALE GENOMIC DNA]</scope>
    <source>
        <strain evidence="2 3">KCTC 33946</strain>
    </source>
</reference>
<dbReference type="OrthoDB" id="571248at2"/>
<organism evidence="2 3">
    <name type="scientific">Metabacillus lacus</name>
    <dbReference type="NCBI Taxonomy" id="1983721"/>
    <lineage>
        <taxon>Bacteria</taxon>
        <taxon>Bacillati</taxon>
        <taxon>Bacillota</taxon>
        <taxon>Bacilli</taxon>
        <taxon>Bacillales</taxon>
        <taxon>Bacillaceae</taxon>
        <taxon>Metabacillus</taxon>
    </lineage>
</organism>
<dbReference type="SUPFAM" id="SSF51905">
    <property type="entry name" value="FAD/NAD(P)-binding domain"/>
    <property type="match status" value="1"/>
</dbReference>
<evidence type="ECO:0000313" key="3">
    <source>
        <dbReference type="Proteomes" id="UP000448867"/>
    </source>
</evidence>
<dbReference type="Proteomes" id="UP000448867">
    <property type="component" value="Unassembled WGS sequence"/>
</dbReference>
<evidence type="ECO:0000259" key="1">
    <source>
        <dbReference type="Pfam" id="PF01266"/>
    </source>
</evidence>
<dbReference type="InterPro" id="IPR006076">
    <property type="entry name" value="FAD-dep_OxRdtase"/>
</dbReference>
<gene>
    <name evidence="2" type="ORF">GJU40_03410</name>
</gene>
<name>A0A7X2IWZ9_9BACI</name>
<dbReference type="EMBL" id="WKKI01000003">
    <property type="protein sequence ID" value="MRX71219.1"/>
    <property type="molecule type" value="Genomic_DNA"/>
</dbReference>
<sequence length="410" mass="46284">MNLQSGNYYWPSIFPEAPSYPALQQDTHCDVLIIGGGGSAAQCAFQLADKGLAVAVIEKAKIGSGSTSANSALLQYSGEKFFTSLTHSFGEGYIQRHLQLLKTAIDDIERSAEVSGDKCEFRRRDTLYFASSAGDVPRLKAEYSFLKEQGFPLDYLEKRDIQKRYPFVKEAAIYVYNDAEYNPFKFAHQLLLYASKKGVSVYENTEMNGHYFDKSLKNTIVRTKNGHNIYAKTVIFSAGYENMDIRKEKQASFVSTYTMTTKPLNEASLKAWYNRTLIWETARPYLYLRTTADNRVIIGGLDENTTDPLDRDSKLNHKMKKLKQEFQKLFPEIDVEPAFGLTGYYGGTKDGLPIIGKYDEFPQCYFLLGYGDNGTVYSQLLAGLISQEILTGSSIDLQLYLQNRPLKGKL</sequence>
<dbReference type="Gene3D" id="3.30.9.10">
    <property type="entry name" value="D-Amino Acid Oxidase, subunit A, domain 2"/>
    <property type="match status" value="1"/>
</dbReference>
<dbReference type="Gene3D" id="3.50.50.60">
    <property type="entry name" value="FAD/NAD(P)-binding domain"/>
    <property type="match status" value="1"/>
</dbReference>
<protein>
    <submittedName>
        <fullName evidence="2">FAD-dependent oxidoreductase</fullName>
    </submittedName>
</protein>
<accession>A0A7X2IWZ9</accession>
<dbReference type="PANTHER" id="PTHR13847">
    <property type="entry name" value="SARCOSINE DEHYDROGENASE-RELATED"/>
    <property type="match status" value="1"/>
</dbReference>
<proteinExistence type="predicted"/>
<dbReference type="RefSeq" id="WP_154306352.1">
    <property type="nucleotide sequence ID" value="NZ_WKKI01000003.1"/>
</dbReference>
<keyword evidence="3" id="KW-1185">Reference proteome</keyword>
<evidence type="ECO:0000313" key="2">
    <source>
        <dbReference type="EMBL" id="MRX71219.1"/>
    </source>
</evidence>
<feature type="domain" description="FAD dependent oxidoreductase" evidence="1">
    <location>
        <begin position="30"/>
        <end position="386"/>
    </location>
</feature>
<dbReference type="Pfam" id="PF01266">
    <property type="entry name" value="DAO"/>
    <property type="match status" value="1"/>
</dbReference>
<dbReference type="GO" id="GO:0005737">
    <property type="term" value="C:cytoplasm"/>
    <property type="evidence" value="ECO:0007669"/>
    <property type="project" value="TreeGrafter"/>
</dbReference>
<dbReference type="AlphaFoldDB" id="A0A7X2IWZ9"/>
<dbReference type="PANTHER" id="PTHR13847:SF201">
    <property type="entry name" value="PUTATIBE OXIDOREDUCTASE"/>
    <property type="match status" value="1"/>
</dbReference>
<comment type="caution">
    <text evidence="2">The sequence shown here is derived from an EMBL/GenBank/DDBJ whole genome shotgun (WGS) entry which is preliminary data.</text>
</comment>